<organism evidence="3 4">
    <name type="scientific">Cesiribacter andamanensis AMV16</name>
    <dbReference type="NCBI Taxonomy" id="1279009"/>
    <lineage>
        <taxon>Bacteria</taxon>
        <taxon>Pseudomonadati</taxon>
        <taxon>Bacteroidota</taxon>
        <taxon>Cytophagia</taxon>
        <taxon>Cytophagales</taxon>
        <taxon>Cesiribacteraceae</taxon>
        <taxon>Cesiribacter</taxon>
    </lineage>
</organism>
<accession>M7NT69</accession>
<feature type="region of interest" description="Disordered" evidence="1">
    <location>
        <begin position="151"/>
        <end position="174"/>
    </location>
</feature>
<reference evidence="3 4" key="1">
    <citation type="journal article" date="2013" name="Genome Announc.">
        <title>Draft Genome Sequence of Cesiribacter andamanensis Strain AMV16T, Isolated from a Soil Sample from a Mud Volcano in the Andaman Islands, India.</title>
        <authorList>
            <person name="Shivaji S."/>
            <person name="Ara S."/>
            <person name="Begum Z."/>
            <person name="Srinivas T.N."/>
            <person name="Singh A."/>
            <person name="Kumar Pinnaka A."/>
        </authorList>
    </citation>
    <scope>NUCLEOTIDE SEQUENCE [LARGE SCALE GENOMIC DNA]</scope>
    <source>
        <strain evidence="3 4">AMV16</strain>
    </source>
</reference>
<dbReference type="InterPro" id="IPR027843">
    <property type="entry name" value="DUF4440"/>
</dbReference>
<proteinExistence type="predicted"/>
<dbReference type="STRING" id="1279009.ADICEAN_03198"/>
<keyword evidence="4" id="KW-1185">Reference proteome</keyword>
<dbReference type="OrthoDB" id="979496at2"/>
<dbReference type="Pfam" id="PF14534">
    <property type="entry name" value="DUF4440"/>
    <property type="match status" value="1"/>
</dbReference>
<dbReference type="SUPFAM" id="SSF54427">
    <property type="entry name" value="NTF2-like"/>
    <property type="match status" value="1"/>
</dbReference>
<feature type="domain" description="DUF4440" evidence="2">
    <location>
        <begin position="16"/>
        <end position="123"/>
    </location>
</feature>
<name>M7NT69_9BACT</name>
<protein>
    <recommendedName>
        <fullName evidence="2">DUF4440 domain-containing protein</fullName>
    </recommendedName>
</protein>
<gene>
    <name evidence="3" type="ORF">ADICEAN_03198</name>
</gene>
<dbReference type="EMBL" id="AODQ01000097">
    <property type="protein sequence ID" value="EMR01679.1"/>
    <property type="molecule type" value="Genomic_DNA"/>
</dbReference>
<evidence type="ECO:0000313" key="4">
    <source>
        <dbReference type="Proteomes" id="UP000011910"/>
    </source>
</evidence>
<sequence>MNYSPLTDPESIPKVFTQAWNQCDAQTLASLFDEDAEFINVTGLWWHSRASIERAHAYGFSTIFTHSTLTLLKTKVRYLSPAIAVVHARVKLTGQSPIEDILQPGERRTLFTFVVHKLGEHWSCVSAHNTDISYRETHVRDEKGQLQAVDYNRPPAEPEQQAPSPNRKPLRKPL</sequence>
<evidence type="ECO:0000256" key="1">
    <source>
        <dbReference type="SAM" id="MobiDB-lite"/>
    </source>
</evidence>
<dbReference type="NCBIfam" id="TIGR02246">
    <property type="entry name" value="SgcJ/EcaC family oxidoreductase"/>
    <property type="match status" value="1"/>
</dbReference>
<dbReference type="eggNOG" id="COG4319">
    <property type="taxonomic scope" value="Bacteria"/>
</dbReference>
<dbReference type="AlphaFoldDB" id="M7NT69"/>
<evidence type="ECO:0000259" key="2">
    <source>
        <dbReference type="Pfam" id="PF14534"/>
    </source>
</evidence>
<dbReference type="RefSeq" id="WP_009196581.1">
    <property type="nucleotide sequence ID" value="NZ_AODQ01000097.1"/>
</dbReference>
<dbReference type="Proteomes" id="UP000011910">
    <property type="component" value="Unassembled WGS sequence"/>
</dbReference>
<evidence type="ECO:0000313" key="3">
    <source>
        <dbReference type="EMBL" id="EMR01679.1"/>
    </source>
</evidence>
<dbReference type="InterPro" id="IPR032710">
    <property type="entry name" value="NTF2-like_dom_sf"/>
</dbReference>
<dbReference type="Gene3D" id="3.10.450.50">
    <property type="match status" value="1"/>
</dbReference>
<comment type="caution">
    <text evidence="3">The sequence shown here is derived from an EMBL/GenBank/DDBJ whole genome shotgun (WGS) entry which is preliminary data.</text>
</comment>
<dbReference type="InterPro" id="IPR011944">
    <property type="entry name" value="Steroid_delta5-4_isomerase"/>
</dbReference>